<keyword evidence="1" id="KW-0547">Nucleotide-binding</keyword>
<gene>
    <name evidence="4" type="ORF">HERI1096_LOCUS3039</name>
</gene>
<dbReference type="AlphaFoldDB" id="A0A7S3AHC0"/>
<dbReference type="GO" id="GO:0005525">
    <property type="term" value="F:GTP binding"/>
    <property type="evidence" value="ECO:0007669"/>
    <property type="project" value="UniProtKB-KW"/>
</dbReference>
<feature type="compositionally biased region" description="Polar residues" evidence="3">
    <location>
        <begin position="94"/>
        <end position="108"/>
    </location>
</feature>
<evidence type="ECO:0000313" key="4">
    <source>
        <dbReference type="EMBL" id="CAE0102382.1"/>
    </source>
</evidence>
<accession>A0A7S3AHC0</accession>
<sequence>MEFLTLLAAKRGHLRKGGAADHDAAARAVLQDWNVGNIKYHTEPPAPTSAVEIVPHFAQEFDWSAAPRTELPEDAPPAASAATAAADDSAEGMEQSTGGLLDSWTKTQGRGGAAPAGKQGKVGKPSAQRLGGEHDPYNFQPNKAIRKQQQASKKKARRVAASAMSM</sequence>
<evidence type="ECO:0000256" key="2">
    <source>
        <dbReference type="ARBA" id="ARBA00023134"/>
    </source>
</evidence>
<organism evidence="4">
    <name type="scientific">Haptolina ericina</name>
    <dbReference type="NCBI Taxonomy" id="156174"/>
    <lineage>
        <taxon>Eukaryota</taxon>
        <taxon>Haptista</taxon>
        <taxon>Haptophyta</taxon>
        <taxon>Prymnesiophyceae</taxon>
        <taxon>Prymnesiales</taxon>
        <taxon>Prymnesiaceae</taxon>
        <taxon>Haptolina</taxon>
    </lineage>
</organism>
<dbReference type="PANTHER" id="PTHR11089:SF30">
    <property type="entry name" value="GUANINE NUCLEOTIDE-BINDING PROTEIN-LIKE 3 HOMOLOG"/>
    <property type="match status" value="1"/>
</dbReference>
<keyword evidence="2" id="KW-0342">GTP-binding</keyword>
<reference evidence="4" key="1">
    <citation type="submission" date="2021-01" db="EMBL/GenBank/DDBJ databases">
        <authorList>
            <person name="Corre E."/>
            <person name="Pelletier E."/>
            <person name="Niang G."/>
            <person name="Scheremetjew M."/>
            <person name="Finn R."/>
            <person name="Kale V."/>
            <person name="Holt S."/>
            <person name="Cochrane G."/>
            <person name="Meng A."/>
            <person name="Brown T."/>
            <person name="Cohen L."/>
        </authorList>
    </citation>
    <scope>NUCLEOTIDE SEQUENCE</scope>
    <source>
        <strain evidence="4">CCMP281</strain>
    </source>
</reference>
<protein>
    <submittedName>
        <fullName evidence="4">Uncharacterized protein</fullName>
    </submittedName>
</protein>
<evidence type="ECO:0000256" key="3">
    <source>
        <dbReference type="SAM" id="MobiDB-lite"/>
    </source>
</evidence>
<dbReference type="Gene3D" id="1.10.1580.10">
    <property type="match status" value="1"/>
</dbReference>
<dbReference type="InterPro" id="IPR023179">
    <property type="entry name" value="GTP-bd_ortho_bundle_sf"/>
</dbReference>
<evidence type="ECO:0000256" key="1">
    <source>
        <dbReference type="ARBA" id="ARBA00022741"/>
    </source>
</evidence>
<feature type="region of interest" description="Disordered" evidence="3">
    <location>
        <begin position="64"/>
        <end position="166"/>
    </location>
</feature>
<dbReference type="InterPro" id="IPR050755">
    <property type="entry name" value="TRAFAC_YlqF/YawG_RiboMat"/>
</dbReference>
<dbReference type="GO" id="GO:0005730">
    <property type="term" value="C:nucleolus"/>
    <property type="evidence" value="ECO:0007669"/>
    <property type="project" value="TreeGrafter"/>
</dbReference>
<name>A0A7S3AHC0_9EUKA</name>
<dbReference type="EMBL" id="HBHX01005622">
    <property type="protein sequence ID" value="CAE0102382.1"/>
    <property type="molecule type" value="Transcribed_RNA"/>
</dbReference>
<dbReference type="PANTHER" id="PTHR11089">
    <property type="entry name" value="GTP-BINDING PROTEIN-RELATED"/>
    <property type="match status" value="1"/>
</dbReference>
<feature type="compositionally biased region" description="Low complexity" evidence="3">
    <location>
        <begin position="76"/>
        <end position="87"/>
    </location>
</feature>
<proteinExistence type="predicted"/>